<keyword evidence="5" id="KW-0804">Transcription</keyword>
<proteinExistence type="predicted"/>
<comment type="function">
    <text evidence="6">Repressor of the lactose catabolism operon. Galactose-6-phosphate is the inducer.</text>
</comment>
<accession>A0A3P1V9T9</accession>
<dbReference type="InterPro" id="IPR001034">
    <property type="entry name" value="DeoR_HTH"/>
</dbReference>
<evidence type="ECO:0000259" key="7">
    <source>
        <dbReference type="PROSITE" id="PS51000"/>
    </source>
</evidence>
<dbReference type="InterPro" id="IPR036388">
    <property type="entry name" value="WH-like_DNA-bd_sf"/>
</dbReference>
<protein>
    <recommendedName>
        <fullName evidence="1">Lactose phosphotransferase system repressor</fullName>
    </recommendedName>
</protein>
<dbReference type="EMBL" id="RQZC01000001">
    <property type="protein sequence ID" value="RRD30901.1"/>
    <property type="molecule type" value="Genomic_DNA"/>
</dbReference>
<dbReference type="Proteomes" id="UP000271272">
    <property type="component" value="Unassembled WGS sequence"/>
</dbReference>
<dbReference type="GO" id="GO:0003700">
    <property type="term" value="F:DNA-binding transcription factor activity"/>
    <property type="evidence" value="ECO:0007669"/>
    <property type="project" value="InterPro"/>
</dbReference>
<evidence type="ECO:0000256" key="2">
    <source>
        <dbReference type="ARBA" id="ARBA00022491"/>
    </source>
</evidence>
<dbReference type="SMART" id="SM00420">
    <property type="entry name" value="HTH_DEOR"/>
    <property type="match status" value="1"/>
</dbReference>
<dbReference type="Pfam" id="PF08220">
    <property type="entry name" value="HTH_DeoR"/>
    <property type="match status" value="1"/>
</dbReference>
<dbReference type="SUPFAM" id="SSF100950">
    <property type="entry name" value="NagB/RpiA/CoA transferase-like"/>
    <property type="match status" value="1"/>
</dbReference>
<organism evidence="8 9">
    <name type="scientific">Actinomyces bowdenii</name>
    <dbReference type="NCBI Taxonomy" id="131109"/>
    <lineage>
        <taxon>Bacteria</taxon>
        <taxon>Bacillati</taxon>
        <taxon>Actinomycetota</taxon>
        <taxon>Actinomycetes</taxon>
        <taxon>Actinomycetales</taxon>
        <taxon>Actinomycetaceae</taxon>
        <taxon>Actinomyces</taxon>
    </lineage>
</organism>
<dbReference type="OrthoDB" id="7688673at2"/>
<dbReference type="GO" id="GO:0003677">
    <property type="term" value="F:DNA binding"/>
    <property type="evidence" value="ECO:0007669"/>
    <property type="project" value="UniProtKB-KW"/>
</dbReference>
<evidence type="ECO:0000256" key="3">
    <source>
        <dbReference type="ARBA" id="ARBA00023015"/>
    </source>
</evidence>
<name>A0A3P1V9T9_9ACTO</name>
<dbReference type="PANTHER" id="PTHR30363">
    <property type="entry name" value="HTH-TYPE TRANSCRIPTIONAL REGULATOR SRLR-RELATED"/>
    <property type="match status" value="1"/>
</dbReference>
<keyword evidence="4" id="KW-0238">DNA-binding</keyword>
<evidence type="ECO:0000313" key="9">
    <source>
        <dbReference type="Proteomes" id="UP000271272"/>
    </source>
</evidence>
<dbReference type="InterPro" id="IPR036390">
    <property type="entry name" value="WH_DNA-bd_sf"/>
</dbReference>
<dbReference type="PRINTS" id="PR00037">
    <property type="entry name" value="HTHLACR"/>
</dbReference>
<comment type="caution">
    <text evidence="8">The sequence shown here is derived from an EMBL/GenBank/DDBJ whole genome shotgun (WGS) entry which is preliminary data.</text>
</comment>
<dbReference type="Pfam" id="PF00455">
    <property type="entry name" value="DeoRC"/>
    <property type="match status" value="1"/>
</dbReference>
<dbReference type="SMART" id="SM01134">
    <property type="entry name" value="DeoRC"/>
    <property type="match status" value="1"/>
</dbReference>
<dbReference type="InterPro" id="IPR018356">
    <property type="entry name" value="Tscrpt_reg_HTH_DeoR_CS"/>
</dbReference>
<sequence length="256" mass="26661">MAAQHRQEQILDQLRALGRVQVNDLAEHFDVTPETIRRDLTAMDRSGVLRKVHGGAVPASSLALPETGVSHREQLHTAAKQAIARAALGRLDLAEGTTLLLDAGTTTGALARILPAVPGLTVITNSVLTAALLASRGEMAVRILGGHVRGLTQAAVGSEALEALARLRVDVAVLGTNGVSAQHGLSTPDPDEATVKRAMVRASRRVIALADASKIGQEHLVSFAPLDDVDLLVLDAEPPPALTAQLATTGTEVLVA</sequence>
<dbReference type="InterPro" id="IPR037171">
    <property type="entry name" value="NagB/RpiA_transferase-like"/>
</dbReference>
<gene>
    <name evidence="8" type="ORF">EII10_02100</name>
</gene>
<evidence type="ECO:0000256" key="1">
    <source>
        <dbReference type="ARBA" id="ARBA00021390"/>
    </source>
</evidence>
<dbReference type="PANTHER" id="PTHR30363:SF4">
    <property type="entry name" value="GLYCEROL-3-PHOSPHATE REGULON REPRESSOR"/>
    <property type="match status" value="1"/>
</dbReference>
<evidence type="ECO:0000256" key="5">
    <source>
        <dbReference type="ARBA" id="ARBA00023163"/>
    </source>
</evidence>
<keyword evidence="3" id="KW-0805">Transcription regulation</keyword>
<feature type="domain" description="HTH deoR-type" evidence="7">
    <location>
        <begin position="3"/>
        <end position="58"/>
    </location>
</feature>
<dbReference type="AlphaFoldDB" id="A0A3P1V9T9"/>
<dbReference type="PROSITE" id="PS00894">
    <property type="entry name" value="HTH_DEOR_1"/>
    <property type="match status" value="1"/>
</dbReference>
<keyword evidence="9" id="KW-1185">Reference proteome</keyword>
<reference evidence="8 9" key="1">
    <citation type="submission" date="2018-11" db="EMBL/GenBank/DDBJ databases">
        <title>Genomes From Bacteria Associated with the Canine Oral Cavity: a Test Case for Automated Genome-Based Taxonomic Assignment.</title>
        <authorList>
            <person name="Coil D.A."/>
            <person name="Jospin G."/>
            <person name="Darling A.E."/>
            <person name="Wallis C."/>
            <person name="Davis I.J."/>
            <person name="Harris S."/>
            <person name="Eisen J.A."/>
            <person name="Holcombe L.J."/>
            <person name="O'Flynn C."/>
        </authorList>
    </citation>
    <scope>NUCLEOTIDE SEQUENCE [LARGE SCALE GENOMIC DNA]</scope>
    <source>
        <strain evidence="8 9">OH5050</strain>
    </source>
</reference>
<dbReference type="Gene3D" id="3.40.50.1360">
    <property type="match status" value="1"/>
</dbReference>
<evidence type="ECO:0000256" key="6">
    <source>
        <dbReference type="ARBA" id="ARBA00024937"/>
    </source>
</evidence>
<evidence type="ECO:0000313" key="8">
    <source>
        <dbReference type="EMBL" id="RRD30901.1"/>
    </source>
</evidence>
<dbReference type="SUPFAM" id="SSF46785">
    <property type="entry name" value="Winged helix' DNA-binding domain"/>
    <property type="match status" value="1"/>
</dbReference>
<dbReference type="Gene3D" id="1.10.10.10">
    <property type="entry name" value="Winged helix-like DNA-binding domain superfamily/Winged helix DNA-binding domain"/>
    <property type="match status" value="1"/>
</dbReference>
<dbReference type="InterPro" id="IPR014036">
    <property type="entry name" value="DeoR-like_C"/>
</dbReference>
<evidence type="ECO:0000256" key="4">
    <source>
        <dbReference type="ARBA" id="ARBA00023125"/>
    </source>
</evidence>
<dbReference type="RefSeq" id="WP_124932813.1">
    <property type="nucleotide sequence ID" value="NZ_RQZC01000001.1"/>
</dbReference>
<dbReference type="PROSITE" id="PS51000">
    <property type="entry name" value="HTH_DEOR_2"/>
    <property type="match status" value="1"/>
</dbReference>
<dbReference type="InterPro" id="IPR050313">
    <property type="entry name" value="Carb_Metab_HTH_regulators"/>
</dbReference>
<keyword evidence="2" id="KW-0678">Repressor</keyword>